<accession>W4QZ07</accession>
<dbReference type="PANTHER" id="PTHR10094:SF25">
    <property type="entry name" value="SCP2 STEROL-BINDING DOMAIN-CONTAINING PROTEIN 1"/>
    <property type="match status" value="1"/>
</dbReference>
<evidence type="ECO:0000313" key="2">
    <source>
        <dbReference type="EMBL" id="GAE36529.1"/>
    </source>
</evidence>
<reference evidence="2 3" key="1">
    <citation type="journal article" date="2014" name="Genome Announc.">
        <title>Draft Genome Sequences of Three Alkaliphilic Bacillus Strains, Bacillus wakoensis JCM 9140T, Bacillus akibai JCM 9157T, and Bacillus hemicellulosilyticus JCM 9152T.</title>
        <authorList>
            <person name="Yuki M."/>
            <person name="Oshima K."/>
            <person name="Suda W."/>
            <person name="Oshida Y."/>
            <person name="Kitamura K."/>
            <person name="Iida T."/>
            <person name="Hattori M."/>
            <person name="Ohkuma M."/>
        </authorList>
    </citation>
    <scope>NUCLEOTIDE SEQUENCE [LARGE SCALE GENOMIC DNA]</scope>
    <source>
        <strain evidence="2 3">JCM 9157</strain>
    </source>
</reference>
<evidence type="ECO:0000313" key="3">
    <source>
        <dbReference type="Proteomes" id="UP000018896"/>
    </source>
</evidence>
<dbReference type="EMBL" id="BAUV01000036">
    <property type="protein sequence ID" value="GAE36529.1"/>
    <property type="molecule type" value="Genomic_DNA"/>
</dbReference>
<dbReference type="Gene3D" id="3.30.1050.10">
    <property type="entry name" value="SCP2 sterol-binding domain"/>
    <property type="match status" value="1"/>
</dbReference>
<keyword evidence="3" id="KW-1185">Reference proteome</keyword>
<organism evidence="2 3">
    <name type="scientific">Halalkalibacter akibai (strain ATCC 43226 / DSM 21942 / CIP 109018 / JCM 9157 / 1139)</name>
    <name type="common">Bacillus akibai</name>
    <dbReference type="NCBI Taxonomy" id="1236973"/>
    <lineage>
        <taxon>Bacteria</taxon>
        <taxon>Bacillati</taxon>
        <taxon>Bacillota</taxon>
        <taxon>Bacilli</taxon>
        <taxon>Bacillales</taxon>
        <taxon>Bacillaceae</taxon>
        <taxon>Halalkalibacter</taxon>
    </lineage>
</organism>
<dbReference type="PANTHER" id="PTHR10094">
    <property type="entry name" value="STEROL CARRIER PROTEIN 2 SCP-2 FAMILY PROTEIN"/>
    <property type="match status" value="1"/>
</dbReference>
<protein>
    <recommendedName>
        <fullName evidence="1">SCP2 domain-containing protein</fullName>
    </recommendedName>
</protein>
<dbReference type="OrthoDB" id="9804656at2"/>
<dbReference type="AlphaFoldDB" id="W4QZ07"/>
<evidence type="ECO:0000259" key="1">
    <source>
        <dbReference type="Pfam" id="PF02036"/>
    </source>
</evidence>
<comment type="caution">
    <text evidence="2">The sequence shown here is derived from an EMBL/GenBank/DDBJ whole genome shotgun (WGS) entry which is preliminary data.</text>
</comment>
<dbReference type="GO" id="GO:0005829">
    <property type="term" value="C:cytosol"/>
    <property type="evidence" value="ECO:0007669"/>
    <property type="project" value="TreeGrafter"/>
</dbReference>
<dbReference type="STRING" id="1236973.JCM9157_3723"/>
<dbReference type="Proteomes" id="UP000018896">
    <property type="component" value="Unassembled WGS sequence"/>
</dbReference>
<gene>
    <name evidence="2" type="ORF">JCM9157_3723</name>
</gene>
<dbReference type="SUPFAM" id="SSF55718">
    <property type="entry name" value="SCP-like"/>
    <property type="match status" value="1"/>
</dbReference>
<dbReference type="Pfam" id="PF02036">
    <property type="entry name" value="SCP2"/>
    <property type="match status" value="1"/>
</dbReference>
<dbReference type="eggNOG" id="COG3255">
    <property type="taxonomic scope" value="Bacteria"/>
</dbReference>
<feature type="domain" description="SCP2" evidence="1">
    <location>
        <begin position="18"/>
        <end position="105"/>
    </location>
</feature>
<proteinExistence type="predicted"/>
<sequence>MSVVNELKVFINKVNEFPEHIKEEKNRVFQFDITDSNTVQVELKEGQAFLHEEVHAEPDVTLILSEKHLLKLLADDLNTTMAFMTGQLKVDGKMGLALKLQEIVKKYQAIE</sequence>
<dbReference type="InterPro" id="IPR036527">
    <property type="entry name" value="SCP2_sterol-bd_dom_sf"/>
</dbReference>
<dbReference type="RefSeq" id="WP_035666564.1">
    <property type="nucleotide sequence ID" value="NZ_BAUV01000036.1"/>
</dbReference>
<dbReference type="InterPro" id="IPR003033">
    <property type="entry name" value="SCP2_sterol-bd_dom"/>
</dbReference>
<name>W4QZ07_HALA3</name>